<sequence length="57" mass="6402">MKANDSEPYGEANPEQAPHKGCFSSNQWERLQNVLWVTRSRAGAKETRSSESYLGVC</sequence>
<dbReference type="AlphaFoldDB" id="A0AAE0YLX4"/>
<organism evidence="2 3">
    <name type="scientific">Elysia crispata</name>
    <name type="common">lettuce slug</name>
    <dbReference type="NCBI Taxonomy" id="231223"/>
    <lineage>
        <taxon>Eukaryota</taxon>
        <taxon>Metazoa</taxon>
        <taxon>Spiralia</taxon>
        <taxon>Lophotrochozoa</taxon>
        <taxon>Mollusca</taxon>
        <taxon>Gastropoda</taxon>
        <taxon>Heterobranchia</taxon>
        <taxon>Euthyneura</taxon>
        <taxon>Panpulmonata</taxon>
        <taxon>Sacoglossa</taxon>
        <taxon>Placobranchoidea</taxon>
        <taxon>Plakobranchidae</taxon>
        <taxon>Elysia</taxon>
    </lineage>
</organism>
<reference evidence="2" key="1">
    <citation type="journal article" date="2023" name="G3 (Bethesda)">
        <title>A reference genome for the long-term kleptoplast-retaining sea slug Elysia crispata morphotype clarki.</title>
        <authorList>
            <person name="Eastman K.E."/>
            <person name="Pendleton A.L."/>
            <person name="Shaikh M.A."/>
            <person name="Suttiyut T."/>
            <person name="Ogas R."/>
            <person name="Tomko P."/>
            <person name="Gavelis G."/>
            <person name="Widhalm J.R."/>
            <person name="Wisecaver J.H."/>
        </authorList>
    </citation>
    <scope>NUCLEOTIDE SEQUENCE</scope>
    <source>
        <strain evidence="2">ECLA1</strain>
    </source>
</reference>
<dbReference type="Proteomes" id="UP001283361">
    <property type="component" value="Unassembled WGS sequence"/>
</dbReference>
<name>A0AAE0YLX4_9GAST</name>
<protein>
    <submittedName>
        <fullName evidence="2">Uncharacterized protein</fullName>
    </submittedName>
</protein>
<feature type="region of interest" description="Disordered" evidence="1">
    <location>
        <begin position="1"/>
        <end position="22"/>
    </location>
</feature>
<evidence type="ECO:0000256" key="1">
    <source>
        <dbReference type="SAM" id="MobiDB-lite"/>
    </source>
</evidence>
<gene>
    <name evidence="2" type="ORF">RRG08_003286</name>
</gene>
<keyword evidence="3" id="KW-1185">Reference proteome</keyword>
<accession>A0AAE0YLX4</accession>
<proteinExistence type="predicted"/>
<comment type="caution">
    <text evidence="2">The sequence shown here is derived from an EMBL/GenBank/DDBJ whole genome shotgun (WGS) entry which is preliminary data.</text>
</comment>
<evidence type="ECO:0000313" key="3">
    <source>
        <dbReference type="Proteomes" id="UP001283361"/>
    </source>
</evidence>
<evidence type="ECO:0000313" key="2">
    <source>
        <dbReference type="EMBL" id="KAK3749438.1"/>
    </source>
</evidence>
<dbReference type="EMBL" id="JAWDGP010005939">
    <property type="protein sequence ID" value="KAK3749438.1"/>
    <property type="molecule type" value="Genomic_DNA"/>
</dbReference>